<evidence type="ECO:0000256" key="2">
    <source>
        <dbReference type="ARBA" id="ARBA00022448"/>
    </source>
</evidence>
<evidence type="ECO:0000256" key="4">
    <source>
        <dbReference type="ARBA" id="ARBA00022989"/>
    </source>
</evidence>
<protein>
    <submittedName>
        <fullName evidence="7">Uncharacterized protein</fullName>
    </submittedName>
</protein>
<evidence type="ECO:0000313" key="8">
    <source>
        <dbReference type="Proteomes" id="UP000824469"/>
    </source>
</evidence>
<comment type="caution">
    <text evidence="7">The sequence shown here is derived from an EMBL/GenBank/DDBJ whole genome shotgun (WGS) entry which is preliminary data.</text>
</comment>
<keyword evidence="2" id="KW-0813">Transport</keyword>
<dbReference type="GO" id="GO:0016020">
    <property type="term" value="C:membrane"/>
    <property type="evidence" value="ECO:0007669"/>
    <property type="project" value="UniProtKB-SubCell"/>
</dbReference>
<dbReference type="PANTHER" id="PTHR31585">
    <property type="entry name" value="FOLATE-BIOPTERIN TRANSPORTER 1, CHLOROPLASTIC"/>
    <property type="match status" value="1"/>
</dbReference>
<feature type="non-terminal residue" evidence="7">
    <location>
        <position position="1"/>
    </location>
</feature>
<reference evidence="7 8" key="1">
    <citation type="journal article" date="2021" name="Nat. Plants">
        <title>The Taxus genome provides insights into paclitaxel biosynthesis.</title>
        <authorList>
            <person name="Xiong X."/>
            <person name="Gou J."/>
            <person name="Liao Q."/>
            <person name="Li Y."/>
            <person name="Zhou Q."/>
            <person name="Bi G."/>
            <person name="Li C."/>
            <person name="Du R."/>
            <person name="Wang X."/>
            <person name="Sun T."/>
            <person name="Guo L."/>
            <person name="Liang H."/>
            <person name="Lu P."/>
            <person name="Wu Y."/>
            <person name="Zhang Z."/>
            <person name="Ro D.K."/>
            <person name="Shang Y."/>
            <person name="Huang S."/>
            <person name="Yan J."/>
        </authorList>
    </citation>
    <scope>NUCLEOTIDE SEQUENCE [LARGE SCALE GENOMIC DNA]</scope>
    <source>
        <strain evidence="7">Ta-2019</strain>
    </source>
</reference>
<evidence type="ECO:0000313" key="7">
    <source>
        <dbReference type="EMBL" id="KAH9320706.1"/>
    </source>
</evidence>
<dbReference type="AlphaFoldDB" id="A0AA38LEB5"/>
<evidence type="ECO:0000256" key="1">
    <source>
        <dbReference type="ARBA" id="ARBA00004141"/>
    </source>
</evidence>
<dbReference type="PANTHER" id="PTHR31585:SF2">
    <property type="entry name" value="FOLATE-BIOPTERIN TRANSPORTER 7-RELATED"/>
    <property type="match status" value="1"/>
</dbReference>
<dbReference type="EMBL" id="JAHRHJ020000003">
    <property type="protein sequence ID" value="KAH9320706.1"/>
    <property type="molecule type" value="Genomic_DNA"/>
</dbReference>
<dbReference type="Proteomes" id="UP000824469">
    <property type="component" value="Unassembled WGS sequence"/>
</dbReference>
<keyword evidence="4 6" id="KW-1133">Transmembrane helix</keyword>
<comment type="subcellular location">
    <subcellularLocation>
        <location evidence="1">Membrane</location>
        <topology evidence="1">Multi-pass membrane protein</topology>
    </subcellularLocation>
</comment>
<dbReference type="InterPro" id="IPR039309">
    <property type="entry name" value="BT1"/>
</dbReference>
<dbReference type="Pfam" id="PF03092">
    <property type="entry name" value="BT1"/>
    <property type="match status" value="1"/>
</dbReference>
<sequence>DNLRVDSATLQILLSSATLPMVAKPVYGIISDAVYIAGAHRLPYIIIGGLLQVISWGSIVFIPAA</sequence>
<keyword evidence="5 6" id="KW-0472">Membrane</keyword>
<name>A0AA38LEB5_TAXCH</name>
<evidence type="ECO:0000256" key="6">
    <source>
        <dbReference type="SAM" id="Phobius"/>
    </source>
</evidence>
<evidence type="ECO:0000256" key="5">
    <source>
        <dbReference type="ARBA" id="ARBA00023136"/>
    </source>
</evidence>
<gene>
    <name evidence="7" type="ORF">KI387_015345</name>
</gene>
<keyword evidence="8" id="KW-1185">Reference proteome</keyword>
<feature type="non-terminal residue" evidence="7">
    <location>
        <position position="65"/>
    </location>
</feature>
<proteinExistence type="predicted"/>
<keyword evidence="3 6" id="KW-0812">Transmembrane</keyword>
<feature type="transmembrane region" description="Helical" evidence="6">
    <location>
        <begin position="42"/>
        <end position="62"/>
    </location>
</feature>
<organism evidence="7 8">
    <name type="scientific">Taxus chinensis</name>
    <name type="common">Chinese yew</name>
    <name type="synonym">Taxus wallichiana var. chinensis</name>
    <dbReference type="NCBI Taxonomy" id="29808"/>
    <lineage>
        <taxon>Eukaryota</taxon>
        <taxon>Viridiplantae</taxon>
        <taxon>Streptophyta</taxon>
        <taxon>Embryophyta</taxon>
        <taxon>Tracheophyta</taxon>
        <taxon>Spermatophyta</taxon>
        <taxon>Pinopsida</taxon>
        <taxon>Pinidae</taxon>
        <taxon>Conifers II</taxon>
        <taxon>Cupressales</taxon>
        <taxon>Taxaceae</taxon>
        <taxon>Taxus</taxon>
    </lineage>
</organism>
<accession>A0AA38LEB5</accession>
<evidence type="ECO:0000256" key="3">
    <source>
        <dbReference type="ARBA" id="ARBA00022692"/>
    </source>
</evidence>